<reference evidence="1" key="1">
    <citation type="submission" date="2016-07" db="EMBL/GenBank/DDBJ databases">
        <authorList>
            <person name="Bretaudeau A."/>
        </authorList>
    </citation>
    <scope>NUCLEOTIDE SEQUENCE</scope>
    <source>
        <strain evidence="1">Rice</strain>
        <tissue evidence="1">Whole body</tissue>
    </source>
</reference>
<accession>A0A2H1WNF7</accession>
<gene>
    <name evidence="1" type="ORF">SFRICE_025048</name>
</gene>
<proteinExistence type="predicted"/>
<name>A0A2H1WNF7_SPOFR</name>
<protein>
    <submittedName>
        <fullName evidence="1">SFRICE_025048</fullName>
    </submittedName>
</protein>
<dbReference type="EMBL" id="ODYU01009884">
    <property type="protein sequence ID" value="SOQ54599.1"/>
    <property type="molecule type" value="Genomic_DNA"/>
</dbReference>
<sequence>MTSPALGETRGSVRLLLNKNHPISTSVFQTGAPVNRLGSPQLPIRHQPYCGGLMALCGARGKQIEGGGEFYRLFVCLSRSALPEVDLNVILEYQDYNRQVTESFEKLTPTHGLTGRLRDVIASAHAAHDEEPYCDLKLEKLFSINVLSDLDRKLKNACSSDAKVVIKLTIRYTKIIYVTCNLTWIENPNEQLLRSRPPAAITSPGRRIFLFRSQETALCSLSHKKFCFLIGCYDTARVQSHFPDL</sequence>
<organism evidence="1">
    <name type="scientific">Spodoptera frugiperda</name>
    <name type="common">Fall armyworm</name>
    <dbReference type="NCBI Taxonomy" id="7108"/>
    <lineage>
        <taxon>Eukaryota</taxon>
        <taxon>Metazoa</taxon>
        <taxon>Ecdysozoa</taxon>
        <taxon>Arthropoda</taxon>
        <taxon>Hexapoda</taxon>
        <taxon>Insecta</taxon>
        <taxon>Pterygota</taxon>
        <taxon>Neoptera</taxon>
        <taxon>Endopterygota</taxon>
        <taxon>Lepidoptera</taxon>
        <taxon>Glossata</taxon>
        <taxon>Ditrysia</taxon>
        <taxon>Noctuoidea</taxon>
        <taxon>Noctuidae</taxon>
        <taxon>Amphipyrinae</taxon>
        <taxon>Spodoptera</taxon>
    </lineage>
</organism>
<dbReference type="AlphaFoldDB" id="A0A2H1WNF7"/>
<evidence type="ECO:0000313" key="1">
    <source>
        <dbReference type="EMBL" id="SOQ54599.1"/>
    </source>
</evidence>